<evidence type="ECO:0000256" key="1">
    <source>
        <dbReference type="SAM" id="Phobius"/>
    </source>
</evidence>
<evidence type="ECO:0000313" key="2">
    <source>
        <dbReference type="EMBL" id="CAB4782250.1"/>
    </source>
</evidence>
<reference evidence="2" key="1">
    <citation type="submission" date="2020-05" db="EMBL/GenBank/DDBJ databases">
        <authorList>
            <person name="Chiriac C."/>
            <person name="Salcher M."/>
            <person name="Ghai R."/>
            <person name="Kavagutti S V."/>
        </authorList>
    </citation>
    <scope>NUCLEOTIDE SEQUENCE</scope>
</reference>
<gene>
    <name evidence="2" type="ORF">UFOPK2938_00798</name>
</gene>
<keyword evidence="1" id="KW-1133">Transmembrane helix</keyword>
<keyword evidence="1" id="KW-0812">Transmembrane</keyword>
<proteinExistence type="predicted"/>
<sequence>MPGRGFTIFSGVITIIAAIVVLASPLSSLAVLVWITGIWLIVLGVLEVVAGLFIKRS</sequence>
<accession>A0A6J6WCT5</accession>
<organism evidence="2">
    <name type="scientific">freshwater metagenome</name>
    <dbReference type="NCBI Taxonomy" id="449393"/>
    <lineage>
        <taxon>unclassified sequences</taxon>
        <taxon>metagenomes</taxon>
        <taxon>ecological metagenomes</taxon>
    </lineage>
</organism>
<feature type="transmembrane region" description="Helical" evidence="1">
    <location>
        <begin position="7"/>
        <end position="26"/>
    </location>
</feature>
<dbReference type="AlphaFoldDB" id="A0A6J6WCT5"/>
<dbReference type="InterPro" id="IPR005325">
    <property type="entry name" value="DUF308_memb"/>
</dbReference>
<name>A0A6J6WCT5_9ZZZZ</name>
<feature type="transmembrane region" description="Helical" evidence="1">
    <location>
        <begin position="32"/>
        <end position="54"/>
    </location>
</feature>
<protein>
    <submittedName>
        <fullName evidence="2">Unannotated protein</fullName>
    </submittedName>
</protein>
<keyword evidence="1" id="KW-0472">Membrane</keyword>
<dbReference type="Pfam" id="PF03729">
    <property type="entry name" value="DUF308"/>
    <property type="match status" value="1"/>
</dbReference>
<dbReference type="EMBL" id="CAEZZX010000156">
    <property type="protein sequence ID" value="CAB4782250.1"/>
    <property type="molecule type" value="Genomic_DNA"/>
</dbReference>